<feature type="domain" description="G-patch" evidence="12">
    <location>
        <begin position="944"/>
        <end position="990"/>
    </location>
</feature>
<evidence type="ECO:0000256" key="5">
    <source>
        <dbReference type="ARBA" id="ARBA00022833"/>
    </source>
</evidence>
<evidence type="ECO:0000256" key="8">
    <source>
        <dbReference type="PROSITE-ProRule" id="PRU00176"/>
    </source>
</evidence>
<gene>
    <name evidence="14" type="ORF">ZOSMA_75G00730</name>
</gene>
<evidence type="ECO:0000256" key="3">
    <source>
        <dbReference type="ARBA" id="ARBA00022737"/>
    </source>
</evidence>
<feature type="domain" description="RanBP2-type" evidence="13">
    <location>
        <begin position="367"/>
        <end position="399"/>
    </location>
</feature>
<feature type="compositionally biased region" description="Basic and acidic residues" evidence="10">
    <location>
        <begin position="870"/>
        <end position="879"/>
    </location>
</feature>
<dbReference type="OMA" id="CESEHER"/>
<dbReference type="GO" id="GO:0003723">
    <property type="term" value="F:RNA binding"/>
    <property type="evidence" value="ECO:0000318"/>
    <property type="project" value="GO_Central"/>
</dbReference>
<dbReference type="SMART" id="SM00360">
    <property type="entry name" value="RRM"/>
    <property type="match status" value="2"/>
</dbReference>
<reference evidence="15" key="1">
    <citation type="journal article" date="2016" name="Nature">
        <title>The genome of the seagrass Zostera marina reveals angiosperm adaptation to the sea.</title>
        <authorList>
            <person name="Olsen J.L."/>
            <person name="Rouze P."/>
            <person name="Verhelst B."/>
            <person name="Lin Y.-C."/>
            <person name="Bayer T."/>
            <person name="Collen J."/>
            <person name="Dattolo E."/>
            <person name="De Paoli E."/>
            <person name="Dittami S."/>
            <person name="Maumus F."/>
            <person name="Michel G."/>
            <person name="Kersting A."/>
            <person name="Lauritano C."/>
            <person name="Lohaus R."/>
            <person name="Toepel M."/>
            <person name="Tonon T."/>
            <person name="Vanneste K."/>
            <person name="Amirebrahimi M."/>
            <person name="Brakel J."/>
            <person name="Bostroem C."/>
            <person name="Chovatia M."/>
            <person name="Grimwood J."/>
            <person name="Jenkins J.W."/>
            <person name="Jueterbock A."/>
            <person name="Mraz A."/>
            <person name="Stam W.T."/>
            <person name="Tice H."/>
            <person name="Bornberg-Bauer E."/>
            <person name="Green P.J."/>
            <person name="Pearson G.A."/>
            <person name="Procaccini G."/>
            <person name="Duarte C.M."/>
            <person name="Schmutz J."/>
            <person name="Reusch T.B.H."/>
            <person name="Van de Peer Y."/>
        </authorList>
    </citation>
    <scope>NUCLEOTIDE SEQUENCE [LARGE SCALE GENOMIC DNA]</scope>
    <source>
        <strain evidence="15">cv. Finnish</strain>
    </source>
</reference>
<evidence type="ECO:0000256" key="6">
    <source>
        <dbReference type="ARBA" id="ARBA00022884"/>
    </source>
</evidence>
<organism evidence="14 15">
    <name type="scientific">Zostera marina</name>
    <name type="common">Eelgrass</name>
    <dbReference type="NCBI Taxonomy" id="29655"/>
    <lineage>
        <taxon>Eukaryota</taxon>
        <taxon>Viridiplantae</taxon>
        <taxon>Streptophyta</taxon>
        <taxon>Embryophyta</taxon>
        <taxon>Tracheophyta</taxon>
        <taxon>Spermatophyta</taxon>
        <taxon>Magnoliopsida</taxon>
        <taxon>Liliopsida</taxon>
        <taxon>Zosteraceae</taxon>
        <taxon>Zostera</taxon>
    </lineage>
</organism>
<sequence>MESGRFGSQQRWDSNSALEGYCAVSQPNLRVGGSCNGRRNLDDGLRNDHVYQRESFHQGIHDRDVYQSSAPIPSNWSQSRKNVDEEFEPIRDSRRHEKIYPDSFQEKDHFRGPDRFHDSYHDADSYHNNSFEDSFENDNYHPRYRCSRHIRENSHDKDHDFGRYSYDSDYEREGRENSGQRYDSRGIEKDKRGSSYERDLSPHRRWRHSRSRSRGHDDRSRSRSPRGRSHGRSRRDGSYDGSRCDRIEKWRDYDHEDKQHYTSAGPSPTVVVKGLSPKTTEEDLFKILTDWGPLHHVRVIRERNSGKSRGFAFIDFPTLGSASNMMNAVGDGGIILDGRKIFFEYSSKPTGSGGLGQENTGRSGHFRSNMPSDWMCTICGCLNFARRTSCFQCNEPRTDDAPSVADVSSVNVNLTNAGRKGSDSGPTHVLVVRGLDENADDEMLRYEFSKHAPIKDIRLVRDKFTHVSRGFGFVHFHSIDDATRALEATNGTKFERNGQVLRVAYAKSIHGPSVSGGAQSSSLAAAAIEAASFAQQYDSVGWAPKEYNSDDKQPSGLDQNQETIKKNGSAPQSGFVWDETSGYYYDAASGFYYDGNTGLYYDGNNGTWFSYDHEKQQYVQCTDPNDNQVSGKSTKSLDEPSKRKAVISAPAATILSKEKTSLPDAVQAAAAAALASEKKAKERTKEIKLASKSSILASKKKMSNVLTMWKQRNHEGQTARVVIEYSQTPSSSKNKYRNDSLSGKESFSGSGVSSSTGSEIATNNSSISAITDSQPKQSFIGNSSRGNLMGVIRSSDRGVVKSDTKFSSKTSTSDASMTYHGSAPSTEMPFRTHAAALGSYTSTPATTTGKRRFSEAPTQPTAREQPQTGYRDRAAERRSLYGSSSSIVGEMSDLGVRETNRDFSHRRGSSSDLAMPFPPGVGGGHVTSDTLGYEVVTADRAIDDSNVGNRMLRNMGWQEGSGLGKHGSGITEPVQAQGMEERAGLGRHQRKVVDKDLEVQAGDTYRTLIQKKAIARFREMN</sequence>
<evidence type="ECO:0000313" key="15">
    <source>
        <dbReference type="Proteomes" id="UP000036987"/>
    </source>
</evidence>
<evidence type="ECO:0000256" key="10">
    <source>
        <dbReference type="SAM" id="MobiDB-lite"/>
    </source>
</evidence>
<feature type="region of interest" description="Disordered" evidence="10">
    <location>
        <begin position="65"/>
        <end position="116"/>
    </location>
</feature>
<dbReference type="EMBL" id="LFYR01001913">
    <property type="protein sequence ID" value="KMZ58641.1"/>
    <property type="molecule type" value="Genomic_DNA"/>
</dbReference>
<feature type="compositionally biased region" description="Basic and acidic residues" evidence="10">
    <location>
        <begin position="169"/>
        <end position="202"/>
    </location>
</feature>
<dbReference type="Gene3D" id="4.10.1060.10">
    <property type="entry name" value="Zinc finger, RanBP2-type"/>
    <property type="match status" value="1"/>
</dbReference>
<evidence type="ECO:0000256" key="9">
    <source>
        <dbReference type="PROSITE-ProRule" id="PRU00322"/>
    </source>
</evidence>
<proteinExistence type="predicted"/>
<dbReference type="InterPro" id="IPR035623">
    <property type="entry name" value="SUA-like_OCRE"/>
</dbReference>
<keyword evidence="3" id="KW-0677">Repeat</keyword>
<dbReference type="OrthoDB" id="439808at2759"/>
<evidence type="ECO:0000259" key="13">
    <source>
        <dbReference type="PROSITE" id="PS50199"/>
    </source>
</evidence>
<feature type="compositionally biased region" description="Polar residues" evidence="10">
    <location>
        <begin position="856"/>
        <end position="868"/>
    </location>
</feature>
<dbReference type="GO" id="GO:0008270">
    <property type="term" value="F:zinc ion binding"/>
    <property type="evidence" value="ECO:0007669"/>
    <property type="project" value="UniProtKB-KW"/>
</dbReference>
<dbReference type="Pfam" id="PF00076">
    <property type="entry name" value="RRM_1"/>
    <property type="match status" value="2"/>
</dbReference>
<dbReference type="InterPro" id="IPR012677">
    <property type="entry name" value="Nucleotide-bd_a/b_plait_sf"/>
</dbReference>
<dbReference type="SMART" id="SM00547">
    <property type="entry name" value="ZnF_RBZ"/>
    <property type="match status" value="1"/>
</dbReference>
<evidence type="ECO:0000256" key="1">
    <source>
        <dbReference type="ARBA" id="ARBA00004123"/>
    </source>
</evidence>
<feature type="region of interest" description="Disordered" evidence="10">
    <location>
        <begin position="544"/>
        <end position="571"/>
    </location>
</feature>
<dbReference type="SUPFAM" id="SSF90209">
    <property type="entry name" value="Ran binding protein zinc finger-like"/>
    <property type="match status" value="1"/>
</dbReference>
<dbReference type="CDD" id="cd16166">
    <property type="entry name" value="OCRE_SUA_like"/>
    <property type="match status" value="1"/>
</dbReference>
<evidence type="ECO:0000256" key="2">
    <source>
        <dbReference type="ARBA" id="ARBA00022723"/>
    </source>
</evidence>
<name>A0A0K9NPH5_ZOSMR</name>
<dbReference type="InterPro" id="IPR036443">
    <property type="entry name" value="Znf_RanBP2_sf"/>
</dbReference>
<dbReference type="PROSITE" id="PS50199">
    <property type="entry name" value="ZF_RANBP2_2"/>
    <property type="match status" value="1"/>
</dbReference>
<dbReference type="SUPFAM" id="SSF54928">
    <property type="entry name" value="RNA-binding domain, RBD"/>
    <property type="match status" value="2"/>
</dbReference>
<dbReference type="SMART" id="SM00443">
    <property type="entry name" value="G_patch"/>
    <property type="match status" value="1"/>
</dbReference>
<comment type="subcellular location">
    <subcellularLocation>
        <location evidence="1">Nucleus</location>
    </subcellularLocation>
</comment>
<feature type="compositionally biased region" description="Low complexity" evidence="10">
    <location>
        <begin position="743"/>
        <end position="758"/>
    </location>
</feature>
<dbReference type="PANTHER" id="PTHR13948">
    <property type="entry name" value="RNA-BINDING PROTEIN"/>
    <property type="match status" value="1"/>
</dbReference>
<dbReference type="GO" id="GO:0000398">
    <property type="term" value="P:mRNA splicing, via spliceosome"/>
    <property type="evidence" value="ECO:0000318"/>
    <property type="project" value="GO_Central"/>
</dbReference>
<feature type="region of interest" description="Disordered" evidence="10">
    <location>
        <begin position="766"/>
        <end position="785"/>
    </location>
</feature>
<evidence type="ECO:0000259" key="12">
    <source>
        <dbReference type="PROSITE" id="PS50174"/>
    </source>
</evidence>
<dbReference type="Gene3D" id="3.30.70.330">
    <property type="match status" value="2"/>
</dbReference>
<feature type="region of interest" description="Disordered" evidence="10">
    <location>
        <begin position="801"/>
        <end position="824"/>
    </location>
</feature>
<accession>A0A0K9NPH5</accession>
<feature type="region of interest" description="Disordered" evidence="10">
    <location>
        <begin position="724"/>
        <end position="760"/>
    </location>
</feature>
<dbReference type="Pfam" id="PF01585">
    <property type="entry name" value="G-patch"/>
    <property type="match status" value="1"/>
</dbReference>
<dbReference type="PROSITE" id="PS50174">
    <property type="entry name" value="G_PATCH"/>
    <property type="match status" value="1"/>
</dbReference>
<feature type="compositionally biased region" description="Basic and acidic residues" evidence="10">
    <location>
        <begin position="81"/>
        <end position="116"/>
    </location>
</feature>
<comment type="caution">
    <text evidence="14">The sequence shown here is derived from an EMBL/GenBank/DDBJ whole genome shotgun (WGS) entry which is preliminary data.</text>
</comment>
<feature type="region of interest" description="Disordered" evidence="10">
    <location>
        <begin position="840"/>
        <end position="882"/>
    </location>
</feature>
<dbReference type="PROSITE" id="PS50102">
    <property type="entry name" value="RRM"/>
    <property type="match status" value="2"/>
</dbReference>
<dbReference type="InterPro" id="IPR000504">
    <property type="entry name" value="RRM_dom"/>
</dbReference>
<evidence type="ECO:0000256" key="7">
    <source>
        <dbReference type="ARBA" id="ARBA00023242"/>
    </source>
</evidence>
<feature type="domain" description="RRM" evidence="11">
    <location>
        <begin position="428"/>
        <end position="508"/>
    </location>
</feature>
<feature type="compositionally biased region" description="Polar residues" evidence="10">
    <location>
        <begin position="66"/>
        <end position="80"/>
    </location>
</feature>
<dbReference type="InterPro" id="IPR035979">
    <property type="entry name" value="RBD_domain_sf"/>
</dbReference>
<dbReference type="STRING" id="29655.A0A0K9NPH5"/>
<dbReference type="InterPro" id="IPR041591">
    <property type="entry name" value="OCRE"/>
</dbReference>
<dbReference type="PROSITE" id="PS01358">
    <property type="entry name" value="ZF_RANBP2_1"/>
    <property type="match status" value="1"/>
</dbReference>
<evidence type="ECO:0000256" key="4">
    <source>
        <dbReference type="ARBA" id="ARBA00022771"/>
    </source>
</evidence>
<dbReference type="CDD" id="cd12313">
    <property type="entry name" value="RRM1_RRM2_RBM5_like"/>
    <property type="match status" value="1"/>
</dbReference>
<dbReference type="Proteomes" id="UP000036987">
    <property type="component" value="Unassembled WGS sequence"/>
</dbReference>
<keyword evidence="6 8" id="KW-0694">RNA-binding</keyword>
<keyword evidence="7" id="KW-0539">Nucleus</keyword>
<keyword evidence="2" id="KW-0479">Metal-binding</keyword>
<dbReference type="AlphaFoldDB" id="A0A0K9NPH5"/>
<protein>
    <recommendedName>
        <fullName evidence="16">RNA-binding protein</fullName>
    </recommendedName>
</protein>
<evidence type="ECO:0000259" key="11">
    <source>
        <dbReference type="PROSITE" id="PS50102"/>
    </source>
</evidence>
<dbReference type="GO" id="GO:0005634">
    <property type="term" value="C:nucleus"/>
    <property type="evidence" value="ECO:0000318"/>
    <property type="project" value="GO_Central"/>
</dbReference>
<dbReference type="Pfam" id="PF17780">
    <property type="entry name" value="OCRE"/>
    <property type="match status" value="1"/>
</dbReference>
<evidence type="ECO:0000313" key="14">
    <source>
        <dbReference type="EMBL" id="KMZ58641.1"/>
    </source>
</evidence>
<dbReference type="PANTHER" id="PTHR13948:SF3">
    <property type="entry name" value="FI21118P1"/>
    <property type="match status" value="1"/>
</dbReference>
<feature type="compositionally biased region" description="Low complexity" evidence="10">
    <location>
        <begin position="807"/>
        <end position="816"/>
    </location>
</feature>
<keyword evidence="5" id="KW-0862">Zinc</keyword>
<feature type="compositionally biased region" description="Basic residues" evidence="10">
    <location>
        <begin position="203"/>
        <end position="213"/>
    </location>
</feature>
<feature type="domain" description="RRM" evidence="11">
    <location>
        <begin position="268"/>
        <end position="348"/>
    </location>
</feature>
<dbReference type="InterPro" id="IPR001876">
    <property type="entry name" value="Znf_RanBP2"/>
</dbReference>
<keyword evidence="15" id="KW-1185">Reference proteome</keyword>
<evidence type="ECO:0008006" key="16">
    <source>
        <dbReference type="Google" id="ProtNLM"/>
    </source>
</evidence>
<feature type="compositionally biased region" description="Basic residues" evidence="10">
    <location>
        <begin position="222"/>
        <end position="233"/>
    </location>
</feature>
<feature type="region of interest" description="Disordered" evidence="10">
    <location>
        <begin position="154"/>
        <end position="241"/>
    </location>
</feature>
<keyword evidence="4 9" id="KW-0863">Zinc-finger</keyword>
<dbReference type="InterPro" id="IPR000467">
    <property type="entry name" value="G_patch_dom"/>
</dbReference>